<reference evidence="1 2" key="1">
    <citation type="submission" date="2020-03" db="EMBL/GenBank/DDBJ databases">
        <title>Soil Listeria distribution.</title>
        <authorList>
            <person name="Liao J."/>
            <person name="Wiedmann M."/>
        </authorList>
    </citation>
    <scope>NUCLEOTIDE SEQUENCE [LARGE SCALE GENOMIC DNA]</scope>
    <source>
        <strain evidence="1 2">FSL L7-1614</strain>
    </source>
</reference>
<comment type="caution">
    <text evidence="1">The sequence shown here is derived from an EMBL/GenBank/DDBJ whole genome shotgun (WGS) entry which is preliminary data.</text>
</comment>
<accession>A0A841Z076</accession>
<dbReference type="Proteomes" id="UP000569903">
    <property type="component" value="Unassembled WGS sequence"/>
</dbReference>
<proteinExistence type="predicted"/>
<gene>
    <name evidence="1" type="ORF">HB850_15020</name>
</gene>
<name>A0A841Z076_9LIST</name>
<organism evidence="1 2">
    <name type="scientific">Listeria newyorkensis</name>
    <dbReference type="NCBI Taxonomy" id="1497681"/>
    <lineage>
        <taxon>Bacteria</taxon>
        <taxon>Bacillati</taxon>
        <taxon>Bacillota</taxon>
        <taxon>Bacilli</taxon>
        <taxon>Bacillales</taxon>
        <taxon>Listeriaceae</taxon>
        <taxon>Listeria</taxon>
    </lineage>
</organism>
<dbReference type="AlphaFoldDB" id="A0A841Z076"/>
<evidence type="ECO:0000313" key="1">
    <source>
        <dbReference type="EMBL" id="MBC1459070.1"/>
    </source>
</evidence>
<evidence type="ECO:0000313" key="2">
    <source>
        <dbReference type="Proteomes" id="UP000569903"/>
    </source>
</evidence>
<dbReference type="EMBL" id="JAARQN010000019">
    <property type="protein sequence ID" value="MBC1459070.1"/>
    <property type="molecule type" value="Genomic_DNA"/>
</dbReference>
<sequence>MIQRRLLIHDIEYKRYNSQGAYGESWDDAITINRVRVQAVNRVVKSATGDDIQSNTLIFIDRIVSSPALRPDEKSIIIFDNREYHVVAVDDVYARGSNVHHWEVYCN</sequence>
<protein>
    <submittedName>
        <fullName evidence="1">Minor capsid protein</fullName>
    </submittedName>
</protein>
<dbReference type="Pfam" id="PF10665">
    <property type="entry name" value="Minor_capsid_1"/>
    <property type="match status" value="1"/>
</dbReference>
<dbReference type="RefSeq" id="WP_185390214.1">
    <property type="nucleotide sequence ID" value="NZ_JAARQN010000019.1"/>
</dbReference>
<dbReference type="InterPro" id="IPR019612">
    <property type="entry name" value="Minor_capsid_put"/>
</dbReference>